<dbReference type="InterPro" id="IPR003439">
    <property type="entry name" value="ABC_transporter-like_ATP-bd"/>
</dbReference>
<reference evidence="5" key="1">
    <citation type="journal article" date="2014" name="Int. J. Syst. Evol. Microbiol.">
        <title>Complete genome of a new Firmicutes species belonging to the dominant human colonic microbiota ('Ruminococcus bicirculans') reveals two chromosomes and a selective capacity to utilize plant glucans.</title>
        <authorList>
            <consortium name="NISC Comparative Sequencing Program"/>
            <person name="Wegmann U."/>
            <person name="Louis P."/>
            <person name="Goesmann A."/>
            <person name="Henrissat B."/>
            <person name="Duncan S.H."/>
            <person name="Flint H.J."/>
        </authorList>
    </citation>
    <scope>NUCLEOTIDE SEQUENCE</scope>
    <source>
        <strain evidence="5">NBRC 103408</strain>
    </source>
</reference>
<dbReference type="Pfam" id="PF00005">
    <property type="entry name" value="ABC_tran"/>
    <property type="match status" value="1"/>
</dbReference>
<feature type="domain" description="ABC transporter" evidence="4">
    <location>
        <begin position="4"/>
        <end position="234"/>
    </location>
</feature>
<gene>
    <name evidence="5" type="ORF">GCM10007924_18660</name>
</gene>
<dbReference type="PANTHER" id="PTHR42781:SF4">
    <property type="entry name" value="SPERMIDINE_PUTRESCINE IMPORT ATP-BINDING PROTEIN POTA"/>
    <property type="match status" value="1"/>
</dbReference>
<dbReference type="InterPro" id="IPR008995">
    <property type="entry name" value="Mo/tungstate-bd_C_term_dom"/>
</dbReference>
<keyword evidence="6" id="KW-1185">Reference proteome</keyword>
<dbReference type="PANTHER" id="PTHR42781">
    <property type="entry name" value="SPERMIDINE/PUTRESCINE IMPORT ATP-BINDING PROTEIN POTA"/>
    <property type="match status" value="1"/>
</dbReference>
<keyword evidence="3 5" id="KW-0067">ATP-binding</keyword>
<dbReference type="RefSeq" id="WP_169560791.1">
    <property type="nucleotide sequence ID" value="NZ_BSNF01000006.1"/>
</dbReference>
<dbReference type="SMART" id="SM00382">
    <property type="entry name" value="AAA"/>
    <property type="match status" value="1"/>
</dbReference>
<evidence type="ECO:0000313" key="6">
    <source>
        <dbReference type="Proteomes" id="UP001161409"/>
    </source>
</evidence>
<protein>
    <submittedName>
        <fullName evidence="5">ABC transporter ATP-binding protein</fullName>
    </submittedName>
</protein>
<dbReference type="SUPFAM" id="SSF52540">
    <property type="entry name" value="P-loop containing nucleoside triphosphate hydrolases"/>
    <property type="match status" value="1"/>
</dbReference>
<evidence type="ECO:0000259" key="4">
    <source>
        <dbReference type="PROSITE" id="PS50893"/>
    </source>
</evidence>
<evidence type="ECO:0000313" key="5">
    <source>
        <dbReference type="EMBL" id="GLQ06645.1"/>
    </source>
</evidence>
<dbReference type="Gene3D" id="3.40.50.300">
    <property type="entry name" value="P-loop containing nucleotide triphosphate hydrolases"/>
    <property type="match status" value="1"/>
</dbReference>
<keyword evidence="2" id="KW-0547">Nucleotide-binding</keyword>
<sequence>MSGLRLDGIVSAFEDGTRIGPVSMTVPEGRMVALLGPSGCGKTTSLRVVAGLAPVHLGRVTFRGQDMTNAPAARRSVGMVFQNAGLFPHMTVAENISFGLRMGKRPRQEIRDKLDWITEKTNLSGLEHRLPAQLSGGQKQRVALARSLVLDPDILLLDEPLSGLDANLRERMAGFIRDLQQDLAITTLFVTHDQEEALMLADEVAVMAAGRVLQQGTPQAVYSRPACLEVATFMGGTNFLSVTGCRDGAFETEIGRIAGPVSTSAAGGVSHLMIRPENIGIEPAGEAPGNAKDGGGAALNVWPAKIISVRYHGGLETILLEVAGRQLVARQKAGQLPAASAAVRIVLSPDHICPLNDEIPGEKV</sequence>
<evidence type="ECO:0000256" key="2">
    <source>
        <dbReference type="ARBA" id="ARBA00022741"/>
    </source>
</evidence>
<dbReference type="InterPro" id="IPR017871">
    <property type="entry name" value="ABC_transporter-like_CS"/>
</dbReference>
<dbReference type="InterPro" id="IPR013611">
    <property type="entry name" value="Transp-assoc_OB_typ2"/>
</dbReference>
<accession>A0ABQ5U3A6</accession>
<reference evidence="5" key="2">
    <citation type="submission" date="2023-01" db="EMBL/GenBank/DDBJ databases">
        <title>Draft genome sequence of Sneathiella chinensis strain NBRC 103408.</title>
        <authorList>
            <person name="Sun Q."/>
            <person name="Mori K."/>
        </authorList>
    </citation>
    <scope>NUCLEOTIDE SEQUENCE</scope>
    <source>
        <strain evidence="5">NBRC 103408</strain>
    </source>
</reference>
<proteinExistence type="predicted"/>
<dbReference type="Pfam" id="PF08402">
    <property type="entry name" value="TOBE_2"/>
    <property type="match status" value="1"/>
</dbReference>
<dbReference type="PROSITE" id="PS00211">
    <property type="entry name" value="ABC_TRANSPORTER_1"/>
    <property type="match status" value="1"/>
</dbReference>
<organism evidence="5 6">
    <name type="scientific">Sneathiella chinensis</name>
    <dbReference type="NCBI Taxonomy" id="349750"/>
    <lineage>
        <taxon>Bacteria</taxon>
        <taxon>Pseudomonadati</taxon>
        <taxon>Pseudomonadota</taxon>
        <taxon>Alphaproteobacteria</taxon>
        <taxon>Sneathiellales</taxon>
        <taxon>Sneathiellaceae</taxon>
        <taxon>Sneathiella</taxon>
    </lineage>
</organism>
<dbReference type="GO" id="GO:0005524">
    <property type="term" value="F:ATP binding"/>
    <property type="evidence" value="ECO:0007669"/>
    <property type="project" value="UniProtKB-KW"/>
</dbReference>
<evidence type="ECO:0000256" key="3">
    <source>
        <dbReference type="ARBA" id="ARBA00022840"/>
    </source>
</evidence>
<dbReference type="PROSITE" id="PS50893">
    <property type="entry name" value="ABC_TRANSPORTER_2"/>
    <property type="match status" value="1"/>
</dbReference>
<evidence type="ECO:0000256" key="1">
    <source>
        <dbReference type="ARBA" id="ARBA00022448"/>
    </source>
</evidence>
<keyword evidence="1" id="KW-0813">Transport</keyword>
<dbReference type="InterPro" id="IPR027417">
    <property type="entry name" value="P-loop_NTPase"/>
</dbReference>
<dbReference type="InterPro" id="IPR050093">
    <property type="entry name" value="ABC_SmlMolc_Importer"/>
</dbReference>
<dbReference type="InterPro" id="IPR003593">
    <property type="entry name" value="AAA+_ATPase"/>
</dbReference>
<dbReference type="Proteomes" id="UP001161409">
    <property type="component" value="Unassembled WGS sequence"/>
</dbReference>
<comment type="caution">
    <text evidence="5">The sequence shown here is derived from an EMBL/GenBank/DDBJ whole genome shotgun (WGS) entry which is preliminary data.</text>
</comment>
<dbReference type="SUPFAM" id="SSF50331">
    <property type="entry name" value="MOP-like"/>
    <property type="match status" value="1"/>
</dbReference>
<name>A0ABQ5U3A6_9PROT</name>
<dbReference type="EMBL" id="BSNF01000006">
    <property type="protein sequence ID" value="GLQ06645.1"/>
    <property type="molecule type" value="Genomic_DNA"/>
</dbReference>